<dbReference type="Gene3D" id="3.90.190.10">
    <property type="entry name" value="Protein tyrosine phosphatase superfamily"/>
    <property type="match status" value="1"/>
</dbReference>
<evidence type="ECO:0000313" key="1">
    <source>
        <dbReference type="EMBL" id="KAK1753924.1"/>
    </source>
</evidence>
<sequence length="205" mass="22960">MYAIQEDLFYLAADSAALSRDFLKENGFTHVICIGDSFHYDGANELGGIQYIYKYAKDDVTHEELYNIIKTVIYPVIAGMGWGWSARQAKKVLVCDMDLAGGPLQSALVIGYLMDREVISARHALWSLTARFPVRLGTHLLKQLRAIETQILQKPDSLAIYETIQEDSCLGTELGNLGMVHTLMAWAELGGRVKEEVKEEMEGRT</sequence>
<name>A0AAJ0B910_9PEZI</name>
<gene>
    <name evidence="1" type="ORF">QBC47DRAFT_403318</name>
</gene>
<proteinExistence type="predicted"/>
<organism evidence="1 2">
    <name type="scientific">Echria macrotheca</name>
    <dbReference type="NCBI Taxonomy" id="438768"/>
    <lineage>
        <taxon>Eukaryota</taxon>
        <taxon>Fungi</taxon>
        <taxon>Dikarya</taxon>
        <taxon>Ascomycota</taxon>
        <taxon>Pezizomycotina</taxon>
        <taxon>Sordariomycetes</taxon>
        <taxon>Sordariomycetidae</taxon>
        <taxon>Sordariales</taxon>
        <taxon>Schizotheciaceae</taxon>
        <taxon>Echria</taxon>
    </lineage>
</organism>
<dbReference type="EMBL" id="MU839836">
    <property type="protein sequence ID" value="KAK1753924.1"/>
    <property type="molecule type" value="Genomic_DNA"/>
</dbReference>
<dbReference type="AlphaFoldDB" id="A0AAJ0B910"/>
<evidence type="ECO:0000313" key="2">
    <source>
        <dbReference type="Proteomes" id="UP001239445"/>
    </source>
</evidence>
<comment type="caution">
    <text evidence="1">The sequence shown here is derived from an EMBL/GenBank/DDBJ whole genome shotgun (WGS) entry which is preliminary data.</text>
</comment>
<reference evidence="1" key="1">
    <citation type="submission" date="2023-06" db="EMBL/GenBank/DDBJ databases">
        <title>Genome-scale phylogeny and comparative genomics of the fungal order Sordariales.</title>
        <authorList>
            <consortium name="Lawrence Berkeley National Laboratory"/>
            <person name="Hensen N."/>
            <person name="Bonometti L."/>
            <person name="Westerberg I."/>
            <person name="Brannstrom I.O."/>
            <person name="Guillou S."/>
            <person name="Cros-Aarteil S."/>
            <person name="Calhoun S."/>
            <person name="Haridas S."/>
            <person name="Kuo A."/>
            <person name="Mondo S."/>
            <person name="Pangilinan J."/>
            <person name="Riley R."/>
            <person name="Labutti K."/>
            <person name="Andreopoulos B."/>
            <person name="Lipzen A."/>
            <person name="Chen C."/>
            <person name="Yanf M."/>
            <person name="Daum C."/>
            <person name="Ng V."/>
            <person name="Clum A."/>
            <person name="Steindorff A."/>
            <person name="Ohm R."/>
            <person name="Martin F."/>
            <person name="Silar P."/>
            <person name="Natvig D."/>
            <person name="Lalanne C."/>
            <person name="Gautier V."/>
            <person name="Ament-Velasquez S.L."/>
            <person name="Kruys A."/>
            <person name="Hutchinson M.I."/>
            <person name="Powell A.J."/>
            <person name="Barry K."/>
            <person name="Miller A.N."/>
            <person name="Grigoriev I.V."/>
            <person name="Debuchy R."/>
            <person name="Gladieux P."/>
            <person name="Thoren M.H."/>
            <person name="Johannesson H."/>
        </authorList>
    </citation>
    <scope>NUCLEOTIDE SEQUENCE</scope>
    <source>
        <strain evidence="1">PSN4</strain>
    </source>
</reference>
<accession>A0AAJ0B910</accession>
<protein>
    <submittedName>
        <fullName evidence="1">Uncharacterized protein</fullName>
    </submittedName>
</protein>
<dbReference type="Proteomes" id="UP001239445">
    <property type="component" value="Unassembled WGS sequence"/>
</dbReference>
<keyword evidence="2" id="KW-1185">Reference proteome</keyword>
<dbReference type="SUPFAM" id="SSF52799">
    <property type="entry name" value="(Phosphotyrosine protein) phosphatases II"/>
    <property type="match status" value="1"/>
</dbReference>
<dbReference type="InterPro" id="IPR029021">
    <property type="entry name" value="Prot-tyrosine_phosphatase-like"/>
</dbReference>